<evidence type="ECO:0000313" key="3">
    <source>
        <dbReference type="EMBL" id="EPS59651.1"/>
    </source>
</evidence>
<reference evidence="3 4" key="1">
    <citation type="journal article" date="2013" name="BMC Genomics">
        <title>The miniature genome of a carnivorous plant Genlisea aurea contains a low number of genes and short non-coding sequences.</title>
        <authorList>
            <person name="Leushkin E.V."/>
            <person name="Sutormin R.A."/>
            <person name="Nabieva E.R."/>
            <person name="Penin A.A."/>
            <person name="Kondrashov A.S."/>
            <person name="Logacheva M.D."/>
        </authorList>
    </citation>
    <scope>NUCLEOTIDE SEQUENCE [LARGE SCALE GENOMIC DNA]</scope>
</reference>
<feature type="domain" description="Lipid-binding serum glycoprotein N-terminal" evidence="2">
    <location>
        <begin position="34"/>
        <end position="259"/>
    </location>
</feature>
<evidence type="ECO:0000256" key="1">
    <source>
        <dbReference type="SAM" id="SignalP"/>
    </source>
</evidence>
<keyword evidence="4" id="KW-1185">Reference proteome</keyword>
<dbReference type="SUPFAM" id="SSF55394">
    <property type="entry name" value="Bactericidal permeability-increasing protein, BPI"/>
    <property type="match status" value="2"/>
</dbReference>
<dbReference type="Pfam" id="PF01273">
    <property type="entry name" value="LBP_BPI_CETP"/>
    <property type="match status" value="1"/>
</dbReference>
<organism evidence="3 4">
    <name type="scientific">Genlisea aurea</name>
    <dbReference type="NCBI Taxonomy" id="192259"/>
    <lineage>
        <taxon>Eukaryota</taxon>
        <taxon>Viridiplantae</taxon>
        <taxon>Streptophyta</taxon>
        <taxon>Embryophyta</taxon>
        <taxon>Tracheophyta</taxon>
        <taxon>Spermatophyta</taxon>
        <taxon>Magnoliopsida</taxon>
        <taxon>eudicotyledons</taxon>
        <taxon>Gunneridae</taxon>
        <taxon>Pentapetalae</taxon>
        <taxon>asterids</taxon>
        <taxon>lamiids</taxon>
        <taxon>Lamiales</taxon>
        <taxon>Lentibulariaceae</taxon>
        <taxon>Genlisea</taxon>
    </lineage>
</organism>
<evidence type="ECO:0000313" key="4">
    <source>
        <dbReference type="Proteomes" id="UP000015453"/>
    </source>
</evidence>
<dbReference type="InterPro" id="IPR017942">
    <property type="entry name" value="Lipid-bd_serum_glycop_N"/>
</dbReference>
<dbReference type="PANTHER" id="PTHR46801:SF2">
    <property type="entry name" value="LIPOPOLYSACCHARIDE-BINDING PROTEIN"/>
    <property type="match status" value="1"/>
</dbReference>
<dbReference type="PANTHER" id="PTHR46801">
    <property type="entry name" value="OS06G0309200 PROTEIN"/>
    <property type="match status" value="1"/>
</dbReference>
<protein>
    <recommendedName>
        <fullName evidence="2">Lipid-binding serum glycoprotein N-terminal domain-containing protein</fullName>
    </recommendedName>
</protein>
<sequence>MASSVFLLFAILFLLSSSSRLVESDNHGYISGEISSKGLDFLKDSLVSKAESALVPLQLPDIEKTVHIPLLGNVDISLSGIVINTINLTSSAVAIGDIGIVVDVSGATAGLSMSWKYSYRAKLLPISVSDKGNASVQVEEMDIGLTVGLKTVEGSLVMSLLDSGCYVKDLSVKLNGGASWLYQGLVGAFSGKIESGVEDAISSKLNDSVVKIDSLFESLPKEVRVTEDAALNVTFVGDPKLSESSVDVGIDGLFSAPDHGTAVFAGRGMSSSVRRSCEGADKMIKLSVHENVLESAASVYFEAGKMRWDVENVPVPDRRFLNTTWWRFVFPKLYKTYPNRTMVLNVSVSSPPEIRVRSQQITAEVHADVVINVLEGGAAIPAIGVSGAAEMTGNSVSGSCKLIDFDLSLNWSNIGDLHLNIGIGDDEDRRIPVRELETLRRI</sequence>
<dbReference type="InterPro" id="IPR045897">
    <property type="entry name" value="BPI/LBP_pln"/>
</dbReference>
<accession>S8C5D2</accession>
<dbReference type="AlphaFoldDB" id="S8C5D2"/>
<dbReference type="Pfam" id="PF02886">
    <property type="entry name" value="LBP_BPI_CETP_C"/>
    <property type="match status" value="1"/>
</dbReference>
<comment type="caution">
    <text evidence="3">The sequence shown here is derived from an EMBL/GenBank/DDBJ whole genome shotgun (WGS) entry which is preliminary data.</text>
</comment>
<dbReference type="Proteomes" id="UP000015453">
    <property type="component" value="Unassembled WGS sequence"/>
</dbReference>
<dbReference type="Gene3D" id="3.15.20.10">
    <property type="entry name" value="Bactericidal permeability-increasing protein, domain 2"/>
    <property type="match status" value="1"/>
</dbReference>
<feature type="chain" id="PRO_5004549364" description="Lipid-binding serum glycoprotein N-terminal domain-containing protein" evidence="1">
    <location>
        <begin position="25"/>
        <end position="442"/>
    </location>
</feature>
<dbReference type="InterPro" id="IPR001124">
    <property type="entry name" value="Lipid-bd_serum_glycop_C"/>
</dbReference>
<gene>
    <name evidence="3" type="ORF">M569_15154</name>
</gene>
<dbReference type="SMART" id="SM00328">
    <property type="entry name" value="BPI1"/>
    <property type="match status" value="1"/>
</dbReference>
<dbReference type="EMBL" id="AUSU01008191">
    <property type="protein sequence ID" value="EPS59651.1"/>
    <property type="molecule type" value="Genomic_DNA"/>
</dbReference>
<dbReference type="OrthoDB" id="10255543at2759"/>
<name>S8C5D2_9LAMI</name>
<feature type="signal peptide" evidence="1">
    <location>
        <begin position="1"/>
        <end position="24"/>
    </location>
</feature>
<keyword evidence="1" id="KW-0732">Signal</keyword>
<proteinExistence type="predicted"/>
<evidence type="ECO:0000259" key="2">
    <source>
        <dbReference type="SMART" id="SM00328"/>
    </source>
</evidence>
<dbReference type="InterPro" id="IPR017943">
    <property type="entry name" value="Bactericidal_perm-incr_a/b_dom"/>
</dbReference>
<dbReference type="GO" id="GO:0008289">
    <property type="term" value="F:lipid binding"/>
    <property type="evidence" value="ECO:0007669"/>
    <property type="project" value="InterPro"/>
</dbReference>
<dbReference type="Gene3D" id="3.15.10.10">
    <property type="entry name" value="Bactericidal permeability-increasing protein, domain 1"/>
    <property type="match status" value="1"/>
</dbReference>